<keyword evidence="1" id="KW-0472">Membrane</keyword>
<evidence type="ECO:0000256" key="1">
    <source>
        <dbReference type="SAM" id="Phobius"/>
    </source>
</evidence>
<dbReference type="EMBL" id="CP015717">
    <property type="protein sequence ID" value="APU87192.1"/>
    <property type="molecule type" value="Genomic_DNA"/>
</dbReference>
<proteinExistence type="predicted"/>
<sequence length="192" mass="22014">MAESVPALLLLLITTGTNELLFLVDFSYFESLVLLVFGVVLFLLIISSFLDLEKEFDLKLLFVFDLFEFPFIEELLGVLTELLELGLILSLDFPLFPEEKELDLKLLFVLLVVEELLDLGPIVVLDGFDELLVEKELDLKPLLELDRLELDLKLLELELEELLLLPEEKELEEGLEEKELDLKLLLCDPPLA</sequence>
<dbReference type="RefSeq" id="WP_033063338.1">
    <property type="nucleotide sequence ID" value="NZ_AP025141.1"/>
</dbReference>
<feature type="transmembrane region" description="Helical" evidence="1">
    <location>
        <begin position="32"/>
        <end position="52"/>
    </location>
</feature>
<dbReference type="AlphaFoldDB" id="A0A1L7JNN3"/>
<reference evidence="2" key="1">
    <citation type="submission" date="2016-05" db="EMBL/GenBank/DDBJ databases">
        <authorList>
            <person name="Lavstsen T."/>
            <person name="Jespersen J.S."/>
        </authorList>
    </citation>
    <scope>NUCLEOTIDE SEQUENCE</scope>
    <source>
        <strain evidence="2">CDC69096</strain>
        <plasmid evidence="2">pNPD8_2</plasmid>
    </source>
</reference>
<keyword evidence="1" id="KW-0812">Transmembrane</keyword>
<keyword evidence="1" id="KW-1133">Transmembrane helix</keyword>
<accession>A0A1L7JNN3</accession>
<name>A0A1L7JNN3_CLOBO</name>
<protein>
    <submittedName>
        <fullName evidence="2">Uncharacterized protein</fullName>
    </submittedName>
</protein>
<geneLocation type="plasmid" evidence="2">
    <name>pNPD8_2</name>
</geneLocation>
<evidence type="ECO:0000313" key="2">
    <source>
        <dbReference type="EMBL" id="APU87192.1"/>
    </source>
</evidence>
<organism evidence="2">
    <name type="scientific">Clostridium botulinum</name>
    <dbReference type="NCBI Taxonomy" id="1491"/>
    <lineage>
        <taxon>Bacteria</taxon>
        <taxon>Bacillati</taxon>
        <taxon>Bacillota</taxon>
        <taxon>Clostridia</taxon>
        <taxon>Eubacteriales</taxon>
        <taxon>Clostridiaceae</taxon>
        <taxon>Clostridium</taxon>
    </lineage>
</organism>
<gene>
    <name evidence="2" type="ORF">NPD8_4202</name>
</gene>
<keyword evidence="2" id="KW-0614">Plasmid</keyword>